<sequence>MEDKKPIMEEHGPLTEEVAAQYRRARLRALVRSLLARLTGRSNRLLSFDEVKEKLHLRGSVYRGLQRVPLDHIIGSVNRYQDFDRAFLPIRPHTADRWIAVGTILFREGDLPPVRLYRIGDAYFVLDGHHRISVARAMGWKEIEAEVIEVRSRVAVGPELRAEDLEILREYEEFLERTRLDVLQPEADIRFTIAGGYHRLLEHIAVHRYFMGLEQGREIPEDEAVTHWYNTVYRPVIEIIRAHRLLEDFPGRTEADLYLWIMDHLYYLREAYGPEVDAESAALDYAEQFPEHPIRRLVAEIRRAVEAMGDLPPTEIEPKV</sequence>
<name>A0A212QUM9_9CHLR</name>
<protein>
    <recommendedName>
        <fullName evidence="1">DUF4032 domain-containing protein</fullName>
    </recommendedName>
</protein>
<evidence type="ECO:0000313" key="2">
    <source>
        <dbReference type="EMBL" id="SNB63401.1"/>
    </source>
</evidence>
<dbReference type="SUPFAM" id="SSF110849">
    <property type="entry name" value="ParB/Sulfiredoxin"/>
    <property type="match status" value="1"/>
</dbReference>
<feature type="domain" description="DUF4032" evidence="1">
    <location>
        <begin position="199"/>
        <end position="288"/>
    </location>
</feature>
<dbReference type="AlphaFoldDB" id="A0A212QUM9"/>
<dbReference type="InParanoid" id="A0A212QUM9"/>
<evidence type="ECO:0000313" key="3">
    <source>
        <dbReference type="Proteomes" id="UP000197025"/>
    </source>
</evidence>
<proteinExistence type="predicted"/>
<gene>
    <name evidence="2" type="ORF">SAMN02746019_00006320</name>
</gene>
<evidence type="ECO:0000259" key="1">
    <source>
        <dbReference type="Pfam" id="PF13224"/>
    </source>
</evidence>
<organism evidence="2 3">
    <name type="scientific">Thermoflexus hugenholtzii JAD2</name>
    <dbReference type="NCBI Taxonomy" id="877466"/>
    <lineage>
        <taxon>Bacteria</taxon>
        <taxon>Bacillati</taxon>
        <taxon>Chloroflexota</taxon>
        <taxon>Thermoflexia</taxon>
        <taxon>Thermoflexales</taxon>
        <taxon>Thermoflexaceae</taxon>
        <taxon>Thermoflexus</taxon>
    </lineage>
</organism>
<dbReference type="InterPro" id="IPR036086">
    <property type="entry name" value="ParB/Sulfiredoxin_sf"/>
</dbReference>
<dbReference type="Gene3D" id="3.90.1530.10">
    <property type="entry name" value="Conserved hypothetical protein from pyrococcus furiosus pfu- 392566-001, ParB domain"/>
    <property type="match status" value="1"/>
</dbReference>
<reference evidence="3" key="1">
    <citation type="submission" date="2017-06" db="EMBL/GenBank/DDBJ databases">
        <authorList>
            <person name="Varghese N."/>
            <person name="Submissions S."/>
        </authorList>
    </citation>
    <scope>NUCLEOTIDE SEQUENCE [LARGE SCALE GENOMIC DNA]</scope>
    <source>
        <strain evidence="3">JAD2</strain>
    </source>
</reference>
<dbReference type="EMBL" id="FYEK01000024">
    <property type="protein sequence ID" value="SNB63401.1"/>
    <property type="molecule type" value="Genomic_DNA"/>
</dbReference>
<keyword evidence="3" id="KW-1185">Reference proteome</keyword>
<dbReference type="Proteomes" id="UP000197025">
    <property type="component" value="Unassembled WGS sequence"/>
</dbReference>
<dbReference type="Pfam" id="PF13224">
    <property type="entry name" value="DUF4032"/>
    <property type="match status" value="1"/>
</dbReference>
<accession>A0A212QUM9</accession>
<dbReference type="InterPro" id="IPR025111">
    <property type="entry name" value="DUF4032"/>
</dbReference>